<evidence type="ECO:0000256" key="1">
    <source>
        <dbReference type="SAM" id="MobiDB-lite"/>
    </source>
</evidence>
<dbReference type="RefSeq" id="XP_069212458.1">
    <property type="nucleotide sequence ID" value="XM_069348914.1"/>
</dbReference>
<dbReference type="Proteomes" id="UP001565368">
    <property type="component" value="Unassembled WGS sequence"/>
</dbReference>
<comment type="caution">
    <text evidence="2">The sequence shown here is derived from an EMBL/GenBank/DDBJ whole genome shotgun (WGS) entry which is preliminary data.</text>
</comment>
<feature type="compositionally biased region" description="Low complexity" evidence="1">
    <location>
        <begin position="603"/>
        <end position="613"/>
    </location>
</feature>
<dbReference type="GeneID" id="95981303"/>
<dbReference type="EMBL" id="JBBXJM010000001">
    <property type="protein sequence ID" value="KAL1412514.1"/>
    <property type="molecule type" value="Genomic_DNA"/>
</dbReference>
<feature type="compositionally biased region" description="Polar residues" evidence="1">
    <location>
        <begin position="673"/>
        <end position="690"/>
    </location>
</feature>
<dbReference type="Pfam" id="PF11957">
    <property type="entry name" value="efThoc1"/>
    <property type="match status" value="1"/>
</dbReference>
<protein>
    <recommendedName>
        <fullName evidence="4">THO complex subunit 1 transcription elongation factor</fullName>
    </recommendedName>
</protein>
<accession>A0ABR3QCS2</accession>
<sequence>MASLYTTLADGLSALASASWAAREPLLAAAAGPAPLPPLDEEQLRAQVEAVWTAAGGGESSSGGRRLDVVKSTLDLVGRDVAERPVVDGRLVEPAENESDDAKRAFQTALQDRLDIALTLYEVAYAALAAPALEPGAVFIPLLEDFVELLSVATWRQLFGYLETRSKRFSKNMPSSRGKALPLLRTINAFLRFLSHTPEDLMLRGRVQLFAAAVIPIADKSAINMRGEYSAIQTTWEEGDAQGDAQGDVEMAEGEPADSAEEKPQPQPDFYSTLWSLQTYFAYPPSLDGPAVGEPAQTPFEQFRTKSDFVLSRLYEQTKRERVLLGKDPEAAALRAPAATSGTSADDFYPRYLTAKSLLEYEIADQSFRRQVLVQYFILFQFLLNLSPGSANKQQFTGGMPKTFVVDGDNLVWIKKTVSFIRDELKRMSADGYEFDKTVVMLMDRERRYAQWKNDGCPDTEWEIKAVEAKEAEGAALKWKRHVGPMRPWFHRLGTPALTRVWDEGFKSMDDFRETARKNPRPSVFELEEELSRIEMDEEDDKAMGNEIPAENAEKKQTIKWMAFRQARKQYPAEVTKLGNAVGADRDLHQLVKLIREREAAASAARQAAGRESASPEEAHEEGDGVDPVAEEDAEAEEEPADGGEEAAEGEAAKGDEEADLEVKGYDVPETQPDVNGTSHEGSQVPSQVASPEKEQAEEQANGHVEAEAMAVDGAEEEPEQQEQQPEAVDAAEPIAAAPIEDADMAEAE</sequence>
<evidence type="ECO:0000313" key="2">
    <source>
        <dbReference type="EMBL" id="KAL1412514.1"/>
    </source>
</evidence>
<organism evidence="2 3">
    <name type="scientific">Vanrija albida</name>
    <dbReference type="NCBI Taxonomy" id="181172"/>
    <lineage>
        <taxon>Eukaryota</taxon>
        <taxon>Fungi</taxon>
        <taxon>Dikarya</taxon>
        <taxon>Basidiomycota</taxon>
        <taxon>Agaricomycotina</taxon>
        <taxon>Tremellomycetes</taxon>
        <taxon>Trichosporonales</taxon>
        <taxon>Trichosporonaceae</taxon>
        <taxon>Vanrija</taxon>
    </lineage>
</organism>
<feature type="compositionally biased region" description="Acidic residues" evidence="1">
    <location>
        <begin position="619"/>
        <end position="649"/>
    </location>
</feature>
<gene>
    <name evidence="2" type="ORF">Q8F55_000260</name>
</gene>
<evidence type="ECO:0000313" key="3">
    <source>
        <dbReference type="Proteomes" id="UP001565368"/>
    </source>
</evidence>
<proteinExistence type="predicted"/>
<dbReference type="PANTHER" id="PTHR13265:SF0">
    <property type="entry name" value="HPR1"/>
    <property type="match status" value="1"/>
</dbReference>
<feature type="region of interest" description="Disordered" evidence="1">
    <location>
        <begin position="603"/>
        <end position="749"/>
    </location>
</feature>
<evidence type="ECO:0008006" key="4">
    <source>
        <dbReference type="Google" id="ProtNLM"/>
    </source>
</evidence>
<feature type="compositionally biased region" description="Basic and acidic residues" evidence="1">
    <location>
        <begin position="651"/>
        <end position="667"/>
    </location>
</feature>
<reference evidence="2 3" key="1">
    <citation type="submission" date="2023-08" db="EMBL/GenBank/DDBJ databases">
        <title>Annotated Genome Sequence of Vanrija albida AlHP1.</title>
        <authorList>
            <person name="Herzog R."/>
        </authorList>
    </citation>
    <scope>NUCLEOTIDE SEQUENCE [LARGE SCALE GENOMIC DNA]</scope>
    <source>
        <strain evidence="2 3">AlHP1</strain>
    </source>
</reference>
<dbReference type="InterPro" id="IPR021861">
    <property type="entry name" value="THO_THOC1"/>
</dbReference>
<name>A0ABR3QCS2_9TREE</name>
<dbReference type="PANTHER" id="PTHR13265">
    <property type="entry name" value="THO COMPLEX SUBUNIT 1"/>
    <property type="match status" value="1"/>
</dbReference>
<keyword evidence="3" id="KW-1185">Reference proteome</keyword>
<feature type="compositionally biased region" description="Low complexity" evidence="1">
    <location>
        <begin position="722"/>
        <end position="740"/>
    </location>
</feature>